<dbReference type="AlphaFoldDB" id="A0A369KFL4"/>
<dbReference type="Proteomes" id="UP000076154">
    <property type="component" value="Unassembled WGS sequence"/>
</dbReference>
<evidence type="ECO:0000313" key="2">
    <source>
        <dbReference type="EMBL" id="RDB30573.1"/>
    </source>
</evidence>
<evidence type="ECO:0000313" key="3">
    <source>
        <dbReference type="Proteomes" id="UP000076154"/>
    </source>
</evidence>
<gene>
    <name evidence="2" type="ORF">Hypma_006989</name>
</gene>
<reference evidence="2" key="1">
    <citation type="submission" date="2018-04" db="EMBL/GenBank/DDBJ databases">
        <title>Whole genome sequencing of Hypsizygus marmoreus.</title>
        <authorList>
            <person name="Choi I.-G."/>
            <person name="Min B."/>
            <person name="Kim J.-G."/>
            <person name="Kim S."/>
            <person name="Oh Y.-L."/>
            <person name="Kong W.-S."/>
            <person name="Park H."/>
            <person name="Jeong J."/>
            <person name="Song E.-S."/>
        </authorList>
    </citation>
    <scope>NUCLEOTIDE SEQUENCE [LARGE SCALE GENOMIC DNA]</scope>
    <source>
        <strain evidence="2">51987-8</strain>
    </source>
</reference>
<comment type="caution">
    <text evidence="2">The sequence shown here is derived from an EMBL/GenBank/DDBJ whole genome shotgun (WGS) entry which is preliminary data.</text>
</comment>
<protein>
    <submittedName>
        <fullName evidence="2">Uncharacterized protein</fullName>
    </submittedName>
</protein>
<keyword evidence="3" id="KW-1185">Reference proteome</keyword>
<organism evidence="2 3">
    <name type="scientific">Hypsizygus marmoreus</name>
    <name type="common">White beech mushroom</name>
    <name type="synonym">Agaricus marmoreus</name>
    <dbReference type="NCBI Taxonomy" id="39966"/>
    <lineage>
        <taxon>Eukaryota</taxon>
        <taxon>Fungi</taxon>
        <taxon>Dikarya</taxon>
        <taxon>Basidiomycota</taxon>
        <taxon>Agaricomycotina</taxon>
        <taxon>Agaricomycetes</taxon>
        <taxon>Agaricomycetidae</taxon>
        <taxon>Agaricales</taxon>
        <taxon>Tricholomatineae</taxon>
        <taxon>Lyophyllaceae</taxon>
        <taxon>Hypsizygus</taxon>
    </lineage>
</organism>
<sequence length="71" mass="7925">MSFGVNGDGHINRKRIDDDNLCAPGNVGQEEVRKPWQGVHSAMEKRVPRATYITWDLIESSKQAKLISSSV</sequence>
<proteinExistence type="predicted"/>
<dbReference type="InParanoid" id="A0A369KFL4"/>
<evidence type="ECO:0000256" key="1">
    <source>
        <dbReference type="SAM" id="MobiDB-lite"/>
    </source>
</evidence>
<dbReference type="EMBL" id="LUEZ02000005">
    <property type="protein sequence ID" value="RDB30573.1"/>
    <property type="molecule type" value="Genomic_DNA"/>
</dbReference>
<accession>A0A369KFL4</accession>
<feature type="region of interest" description="Disordered" evidence="1">
    <location>
        <begin position="1"/>
        <end position="21"/>
    </location>
</feature>
<name>A0A369KFL4_HYPMA</name>